<keyword evidence="4" id="KW-1185">Reference proteome</keyword>
<dbReference type="GO" id="GO:0009244">
    <property type="term" value="P:lipopolysaccharide core region biosynthetic process"/>
    <property type="evidence" value="ECO:0007669"/>
    <property type="project" value="TreeGrafter"/>
</dbReference>
<accession>C6X707</accession>
<dbReference type="HOGENOM" id="CLU_038371_0_0_4"/>
<dbReference type="EMBL" id="CP001674">
    <property type="protein sequence ID" value="ACT51150.1"/>
    <property type="molecule type" value="Genomic_DNA"/>
</dbReference>
<reference evidence="4" key="1">
    <citation type="submission" date="2009-07" db="EMBL/GenBank/DDBJ databases">
        <title>Complete sequence of chromosome of Methylovorus sp. SIP3-4.</title>
        <authorList>
            <person name="Lucas S."/>
            <person name="Copeland A."/>
            <person name="Lapidus A."/>
            <person name="Glavina del Rio T."/>
            <person name="Tice H."/>
            <person name="Bruce D."/>
            <person name="Goodwin L."/>
            <person name="Pitluck S."/>
            <person name="Clum A."/>
            <person name="Larimer F."/>
            <person name="Land M."/>
            <person name="Hauser L."/>
            <person name="Kyrpides N."/>
            <person name="Mikhailova N."/>
            <person name="Kayluzhnaya M."/>
            <person name="Chistoserdova L."/>
        </authorList>
    </citation>
    <scope>NUCLEOTIDE SEQUENCE [LARGE SCALE GENOMIC DNA]</scope>
    <source>
        <strain evidence="4">SIP3-4</strain>
    </source>
</reference>
<reference evidence="3 4" key="2">
    <citation type="journal article" date="2011" name="J. Bacteriol.">
        <title>Genomes of three methylotrophs from a single niche uncover genetic and metabolic divergence of Methylophilaceae.</title>
        <authorList>
            <person name="Lapidus A."/>
            <person name="Clum A."/>
            <person name="Labutti K."/>
            <person name="Kaluzhnaya M.G."/>
            <person name="Lim S."/>
            <person name="Beck D.A."/>
            <person name="Glavina Del Rio T."/>
            <person name="Nolan M."/>
            <person name="Mavromatis K."/>
            <person name="Huntemann M."/>
            <person name="Lucas S."/>
            <person name="Lidstrom M.E."/>
            <person name="Ivanova N."/>
            <person name="Chistoserdova L."/>
        </authorList>
    </citation>
    <scope>NUCLEOTIDE SEQUENCE [LARGE SCALE GENOMIC DNA]</scope>
    <source>
        <strain evidence="3 4">SIP3-4</strain>
    </source>
</reference>
<dbReference type="GO" id="GO:0008713">
    <property type="term" value="F:ADP-heptose-lipopolysaccharide heptosyltransferase activity"/>
    <property type="evidence" value="ECO:0007669"/>
    <property type="project" value="TreeGrafter"/>
</dbReference>
<evidence type="ECO:0000256" key="2">
    <source>
        <dbReference type="ARBA" id="ARBA00022679"/>
    </source>
</evidence>
<dbReference type="STRING" id="582744.Msip34_1908"/>
<gene>
    <name evidence="3" type="ordered locus">Msip34_1908</name>
</gene>
<evidence type="ECO:0000256" key="1">
    <source>
        <dbReference type="ARBA" id="ARBA00022676"/>
    </source>
</evidence>
<protein>
    <submittedName>
        <fullName evidence="3">Glycosyl transferase family 9</fullName>
    </submittedName>
</protein>
<dbReference type="PANTHER" id="PTHR30160">
    <property type="entry name" value="TETRAACYLDISACCHARIDE 4'-KINASE-RELATED"/>
    <property type="match status" value="1"/>
</dbReference>
<dbReference type="eggNOG" id="COG0859">
    <property type="taxonomic scope" value="Bacteria"/>
</dbReference>
<dbReference type="CDD" id="cd03789">
    <property type="entry name" value="GT9_LPS_heptosyltransferase"/>
    <property type="match status" value="1"/>
</dbReference>
<dbReference type="InterPro" id="IPR002201">
    <property type="entry name" value="Glyco_trans_9"/>
</dbReference>
<dbReference type="Pfam" id="PF01075">
    <property type="entry name" value="Glyco_transf_9"/>
    <property type="match status" value="1"/>
</dbReference>
<keyword evidence="1" id="KW-0328">Glycosyltransferase</keyword>
<evidence type="ECO:0000313" key="4">
    <source>
        <dbReference type="Proteomes" id="UP000002743"/>
    </source>
</evidence>
<sequence length="345" mass="38594">MMLLFMKNTLILHPIRHMESLFRQWRPRFWPQGSGEHLADQFTVQRILLVSLSNIGDAVLTTPCLQALHHQHPDAVIDIVGDPRSQVIFSACPYLGRLFVLDKKAGWRGRLALMLLLRRQRYDLAIDLRSDWMLYFIRARRKLGKLSSRAGRDLHSAEKHAAALNPLGIQVTPETRIWISPRDRRFAEGVLAGWTERRILALGLGANFEGKIWPVAHFIALVNMLADSFDGVLLLGNQQDASRAEAFSEGCRLPVIHACGLCNLLETAALLEHAGLFVGNDSGLGHMASAMGTPTMTLFGPGLPARYRPWGPSAGWLQSQDGTMQSLTPAEVAAYIRRKWAWVRP</sequence>
<dbReference type="Proteomes" id="UP000002743">
    <property type="component" value="Chromosome"/>
</dbReference>
<organism evidence="3 4">
    <name type="scientific">Methylovorus glucosotrophus (strain SIP3-4)</name>
    <dbReference type="NCBI Taxonomy" id="582744"/>
    <lineage>
        <taxon>Bacteria</taxon>
        <taxon>Pseudomonadati</taxon>
        <taxon>Pseudomonadota</taxon>
        <taxon>Betaproteobacteria</taxon>
        <taxon>Nitrosomonadales</taxon>
        <taxon>Methylophilaceae</taxon>
        <taxon>Methylovorus</taxon>
    </lineage>
</organism>
<keyword evidence="2 3" id="KW-0808">Transferase</keyword>
<dbReference type="SUPFAM" id="SSF53756">
    <property type="entry name" value="UDP-Glycosyltransferase/glycogen phosphorylase"/>
    <property type="match status" value="1"/>
</dbReference>
<dbReference type="AlphaFoldDB" id="C6X707"/>
<dbReference type="InterPro" id="IPR051199">
    <property type="entry name" value="LPS_LOS_Heptosyltrfase"/>
</dbReference>
<proteinExistence type="predicted"/>
<evidence type="ECO:0000313" key="3">
    <source>
        <dbReference type="EMBL" id="ACT51150.1"/>
    </source>
</evidence>
<dbReference type="KEGG" id="mei:Msip34_1908"/>
<dbReference type="Gene3D" id="3.40.50.2000">
    <property type="entry name" value="Glycogen Phosphorylase B"/>
    <property type="match status" value="2"/>
</dbReference>
<dbReference type="GO" id="GO:0005829">
    <property type="term" value="C:cytosol"/>
    <property type="evidence" value="ECO:0007669"/>
    <property type="project" value="TreeGrafter"/>
</dbReference>
<dbReference type="CAZy" id="GT9">
    <property type="family name" value="Glycosyltransferase Family 9"/>
</dbReference>
<name>C6X707_METGS</name>